<protein>
    <submittedName>
        <fullName evidence="14">Sensor histidine kinase</fullName>
    </submittedName>
</protein>
<keyword evidence="4" id="KW-0808">Transferase</keyword>
<evidence type="ECO:0000313" key="15">
    <source>
        <dbReference type="Proteomes" id="UP000595917"/>
    </source>
</evidence>
<keyword evidence="5 12" id="KW-0812">Transmembrane</keyword>
<evidence type="ECO:0000256" key="4">
    <source>
        <dbReference type="ARBA" id="ARBA00022679"/>
    </source>
</evidence>
<keyword evidence="11 12" id="KW-0472">Membrane</keyword>
<dbReference type="Proteomes" id="UP000595917">
    <property type="component" value="Chromosome"/>
</dbReference>
<evidence type="ECO:0000256" key="2">
    <source>
        <dbReference type="ARBA" id="ARBA00022475"/>
    </source>
</evidence>
<evidence type="ECO:0000256" key="6">
    <source>
        <dbReference type="ARBA" id="ARBA00022741"/>
    </source>
</evidence>
<dbReference type="SUPFAM" id="SSF158472">
    <property type="entry name" value="HAMP domain-like"/>
    <property type="match status" value="1"/>
</dbReference>
<dbReference type="SUPFAM" id="SSF55874">
    <property type="entry name" value="ATPase domain of HSP90 chaperone/DNA topoisomerase II/histidine kinase"/>
    <property type="match status" value="1"/>
</dbReference>
<dbReference type="InterPro" id="IPR010559">
    <property type="entry name" value="Sig_transdc_His_kin_internal"/>
</dbReference>
<organism evidence="14 15">
    <name type="scientific">Breznakiella homolactica</name>
    <dbReference type="NCBI Taxonomy" id="2798577"/>
    <lineage>
        <taxon>Bacteria</taxon>
        <taxon>Pseudomonadati</taxon>
        <taxon>Spirochaetota</taxon>
        <taxon>Spirochaetia</taxon>
        <taxon>Spirochaetales</taxon>
        <taxon>Breznakiellaceae</taxon>
        <taxon>Breznakiella</taxon>
    </lineage>
</organism>
<evidence type="ECO:0000259" key="13">
    <source>
        <dbReference type="PROSITE" id="PS50885"/>
    </source>
</evidence>
<evidence type="ECO:0000256" key="9">
    <source>
        <dbReference type="ARBA" id="ARBA00022989"/>
    </source>
</evidence>
<dbReference type="Gene3D" id="6.10.340.10">
    <property type="match status" value="1"/>
</dbReference>
<name>A0A7T7XQ60_9SPIR</name>
<accession>A0A7T7XQ60</accession>
<dbReference type="PANTHER" id="PTHR34220:SF11">
    <property type="entry name" value="SENSOR PROTEIN KINASE HPTS"/>
    <property type="match status" value="1"/>
</dbReference>
<dbReference type="KEGG" id="bhc:JFL75_05735"/>
<evidence type="ECO:0000256" key="11">
    <source>
        <dbReference type="ARBA" id="ARBA00023136"/>
    </source>
</evidence>
<comment type="subcellular location">
    <subcellularLocation>
        <location evidence="1">Cell membrane</location>
        <topology evidence="1">Multi-pass membrane protein</topology>
    </subcellularLocation>
</comment>
<gene>
    <name evidence="14" type="ORF">JFL75_05735</name>
</gene>
<dbReference type="SMART" id="SM00387">
    <property type="entry name" value="HATPase_c"/>
    <property type="match status" value="1"/>
</dbReference>
<dbReference type="RefSeq" id="WP_215627723.1">
    <property type="nucleotide sequence ID" value="NZ_CP067089.2"/>
</dbReference>
<feature type="transmembrane region" description="Helical" evidence="12">
    <location>
        <begin position="12"/>
        <end position="36"/>
    </location>
</feature>
<proteinExistence type="predicted"/>
<dbReference type="GO" id="GO:0000155">
    <property type="term" value="F:phosphorelay sensor kinase activity"/>
    <property type="evidence" value="ECO:0007669"/>
    <property type="project" value="InterPro"/>
</dbReference>
<dbReference type="Gene3D" id="3.30.565.10">
    <property type="entry name" value="Histidine kinase-like ATPase, C-terminal domain"/>
    <property type="match status" value="1"/>
</dbReference>
<dbReference type="Pfam" id="PF06580">
    <property type="entry name" value="His_kinase"/>
    <property type="match status" value="1"/>
</dbReference>
<keyword evidence="15" id="KW-1185">Reference proteome</keyword>
<keyword evidence="10" id="KW-0902">Two-component regulatory system</keyword>
<feature type="domain" description="HAMP" evidence="13">
    <location>
        <begin position="294"/>
        <end position="346"/>
    </location>
</feature>
<dbReference type="Pfam" id="PF02518">
    <property type="entry name" value="HATPase_c"/>
    <property type="match status" value="1"/>
</dbReference>
<dbReference type="GO" id="GO:0005886">
    <property type="term" value="C:plasma membrane"/>
    <property type="evidence" value="ECO:0007669"/>
    <property type="project" value="UniProtKB-SubCell"/>
</dbReference>
<keyword evidence="6" id="KW-0547">Nucleotide-binding</keyword>
<evidence type="ECO:0000256" key="12">
    <source>
        <dbReference type="SAM" id="Phobius"/>
    </source>
</evidence>
<dbReference type="InterPro" id="IPR003660">
    <property type="entry name" value="HAMP_dom"/>
</dbReference>
<evidence type="ECO:0000313" key="14">
    <source>
        <dbReference type="EMBL" id="QQO10419.1"/>
    </source>
</evidence>
<dbReference type="CDD" id="cd06225">
    <property type="entry name" value="HAMP"/>
    <property type="match status" value="1"/>
</dbReference>
<keyword evidence="3" id="KW-0597">Phosphoprotein</keyword>
<dbReference type="PROSITE" id="PS50885">
    <property type="entry name" value="HAMP"/>
    <property type="match status" value="1"/>
</dbReference>
<keyword evidence="2" id="KW-1003">Cell membrane</keyword>
<dbReference type="InterPro" id="IPR036890">
    <property type="entry name" value="HATPase_C_sf"/>
</dbReference>
<evidence type="ECO:0000256" key="1">
    <source>
        <dbReference type="ARBA" id="ARBA00004651"/>
    </source>
</evidence>
<keyword evidence="7 14" id="KW-0418">Kinase</keyword>
<keyword evidence="9 12" id="KW-1133">Transmembrane helix</keyword>
<reference evidence="14" key="1">
    <citation type="submission" date="2021-01" db="EMBL/GenBank/DDBJ databases">
        <title>Description of Breznakiella homolactica.</title>
        <authorList>
            <person name="Song Y."/>
            <person name="Brune A."/>
        </authorList>
    </citation>
    <scope>NUCLEOTIDE SEQUENCE</scope>
    <source>
        <strain evidence="14">RmG30</strain>
    </source>
</reference>
<dbReference type="Pfam" id="PF00672">
    <property type="entry name" value="HAMP"/>
    <property type="match status" value="1"/>
</dbReference>
<evidence type="ECO:0000256" key="5">
    <source>
        <dbReference type="ARBA" id="ARBA00022692"/>
    </source>
</evidence>
<keyword evidence="8" id="KW-0067">ATP-binding</keyword>
<evidence type="ECO:0000256" key="10">
    <source>
        <dbReference type="ARBA" id="ARBA00023012"/>
    </source>
</evidence>
<dbReference type="PANTHER" id="PTHR34220">
    <property type="entry name" value="SENSOR HISTIDINE KINASE YPDA"/>
    <property type="match status" value="1"/>
</dbReference>
<dbReference type="EMBL" id="CP067089">
    <property type="protein sequence ID" value="QQO10419.1"/>
    <property type="molecule type" value="Genomic_DNA"/>
</dbReference>
<dbReference type="InterPro" id="IPR050640">
    <property type="entry name" value="Bact_2-comp_sensor_kinase"/>
</dbReference>
<dbReference type="InterPro" id="IPR003594">
    <property type="entry name" value="HATPase_dom"/>
</dbReference>
<evidence type="ECO:0000256" key="3">
    <source>
        <dbReference type="ARBA" id="ARBA00022553"/>
    </source>
</evidence>
<dbReference type="AlphaFoldDB" id="A0A7T7XQ60"/>
<sequence>MGKSFQKKVKQSFFLYALIPALTVLILFSLFTAFLLRLGVVNHNRDANRIVAGRLETIFDAYTGELERLVQNPAVTVYLENGTGETQLYEILYGFNAEREVKCIFYILDDRGIPLISNAWAGYWNKNDTSGFVSFAEKMGRAPQSSVHGIRLRGYQEGQVSLFSFGRAVIQGGRPAGYIVLETLSPGWSAVSADTQAAKTIVTDSFDNVIFTTDELVRDSRGKFNPETDNELFEMNGSQYHMVSSVLPGYGIRVYTISSFITSQTTITQHLLFFLVSCVLIFFVTFRLAGSMSRQNTKSLAKLMEAIREFQRGNLEYKVVLDSDDEFYLLAQEYNHMVQELALLLEKNREVSDLQRVTEIAQLEEQFNPHFIFNVLEMLKYMIYMGTDTETVAGTITRLAGILRYTINRDSPEVRLGDDIVYLEDYLALQKARLDERLEYTVSIEGEIRSCRIPKFIAQPFVENSIKYAYATKEKLTIGLAFKKIGDTLYIYIRDNGEGMTPEKEREIKTIVETSRPGSVHIGIYNVHRRLQLLYGRDYGVAITSAPGVGTEIRITLPYNEQ</sequence>
<evidence type="ECO:0000256" key="7">
    <source>
        <dbReference type="ARBA" id="ARBA00022777"/>
    </source>
</evidence>
<feature type="transmembrane region" description="Helical" evidence="12">
    <location>
        <begin position="271"/>
        <end position="289"/>
    </location>
</feature>
<evidence type="ECO:0000256" key="8">
    <source>
        <dbReference type="ARBA" id="ARBA00022840"/>
    </source>
</evidence>
<dbReference type="GO" id="GO:0005524">
    <property type="term" value="F:ATP binding"/>
    <property type="evidence" value="ECO:0007669"/>
    <property type="project" value="UniProtKB-KW"/>
</dbReference>
<dbReference type="SMART" id="SM00304">
    <property type="entry name" value="HAMP"/>
    <property type="match status" value="1"/>
</dbReference>